<organism evidence="2 3">
    <name type="scientific">Steinernema carpocapsae</name>
    <name type="common">Entomopathogenic nematode</name>
    <dbReference type="NCBI Taxonomy" id="34508"/>
    <lineage>
        <taxon>Eukaryota</taxon>
        <taxon>Metazoa</taxon>
        <taxon>Ecdysozoa</taxon>
        <taxon>Nematoda</taxon>
        <taxon>Chromadorea</taxon>
        <taxon>Rhabditida</taxon>
        <taxon>Tylenchina</taxon>
        <taxon>Panagrolaimomorpha</taxon>
        <taxon>Strongyloidoidea</taxon>
        <taxon>Steinernematidae</taxon>
        <taxon>Steinernema</taxon>
    </lineage>
</organism>
<protein>
    <recommendedName>
        <fullName evidence="4">ABC-2 type transporter domain-containing protein</fullName>
    </recommendedName>
</protein>
<gene>
    <name evidence="2" type="ORF">L596_009121</name>
</gene>
<keyword evidence="3" id="KW-1185">Reference proteome</keyword>
<dbReference type="OrthoDB" id="8061355at2759"/>
<keyword evidence="1" id="KW-0812">Transmembrane</keyword>
<keyword evidence="1" id="KW-0472">Membrane</keyword>
<evidence type="ECO:0000256" key="1">
    <source>
        <dbReference type="SAM" id="Phobius"/>
    </source>
</evidence>
<feature type="transmembrane region" description="Helical" evidence="1">
    <location>
        <begin position="23"/>
        <end position="43"/>
    </location>
</feature>
<dbReference type="AlphaFoldDB" id="A0A4U5PEG0"/>
<evidence type="ECO:0008006" key="4">
    <source>
        <dbReference type="Google" id="ProtNLM"/>
    </source>
</evidence>
<reference evidence="2 3" key="1">
    <citation type="journal article" date="2015" name="Genome Biol.">
        <title>Comparative genomics of Steinernema reveals deeply conserved gene regulatory networks.</title>
        <authorList>
            <person name="Dillman A.R."/>
            <person name="Macchietto M."/>
            <person name="Porter C.F."/>
            <person name="Rogers A."/>
            <person name="Williams B."/>
            <person name="Antoshechkin I."/>
            <person name="Lee M.M."/>
            <person name="Goodwin Z."/>
            <person name="Lu X."/>
            <person name="Lewis E.E."/>
            <person name="Goodrich-Blair H."/>
            <person name="Stock S.P."/>
            <person name="Adams B.J."/>
            <person name="Sternberg P.W."/>
            <person name="Mortazavi A."/>
        </authorList>
    </citation>
    <scope>NUCLEOTIDE SEQUENCE [LARGE SCALE GENOMIC DNA]</scope>
    <source>
        <strain evidence="2 3">ALL</strain>
    </source>
</reference>
<proteinExistence type="predicted"/>
<comment type="caution">
    <text evidence="2">The sequence shown here is derived from an EMBL/GenBank/DDBJ whole genome shotgun (WGS) entry which is preliminary data.</text>
</comment>
<dbReference type="EMBL" id="AZBU02000002">
    <property type="protein sequence ID" value="TKR94889.1"/>
    <property type="molecule type" value="Genomic_DNA"/>
</dbReference>
<name>A0A4U5PEG0_STECR</name>
<accession>A0A4U5PEG0</accession>
<evidence type="ECO:0000313" key="3">
    <source>
        <dbReference type="Proteomes" id="UP000298663"/>
    </source>
</evidence>
<evidence type="ECO:0000313" key="2">
    <source>
        <dbReference type="EMBL" id="TKR94889.1"/>
    </source>
</evidence>
<sequence>MISTWKQFRLLLWKGLLIRRHSIAWSILELAIPVILFVFLASIRTRDFTEKKSNCHYDAKAFPSAGVLPFLNSYMCSFTNTCHKSPTTGDDRETINGPGSKESISSILLSEFDLEAKSRCEFWGTYMVKI</sequence>
<keyword evidence="1" id="KW-1133">Transmembrane helix</keyword>
<dbReference type="STRING" id="34508.A0A4U5PEG0"/>
<dbReference type="Proteomes" id="UP000298663">
    <property type="component" value="Unassembled WGS sequence"/>
</dbReference>
<reference evidence="2 3" key="2">
    <citation type="journal article" date="2019" name="G3 (Bethesda)">
        <title>Hybrid Assembly of the Genome of the Entomopathogenic Nematode Steinernema carpocapsae Identifies the X-Chromosome.</title>
        <authorList>
            <person name="Serra L."/>
            <person name="Macchietto M."/>
            <person name="Macias-Munoz A."/>
            <person name="McGill C.J."/>
            <person name="Rodriguez I.M."/>
            <person name="Rodriguez B."/>
            <person name="Murad R."/>
            <person name="Mortazavi A."/>
        </authorList>
    </citation>
    <scope>NUCLEOTIDE SEQUENCE [LARGE SCALE GENOMIC DNA]</scope>
    <source>
        <strain evidence="2 3">ALL</strain>
    </source>
</reference>